<dbReference type="OrthoDB" id="9909019at2759"/>
<evidence type="ECO:0000256" key="4">
    <source>
        <dbReference type="ARBA" id="ARBA00022989"/>
    </source>
</evidence>
<reference evidence="10 11" key="1">
    <citation type="journal article" date="2018" name="Sci. Rep.">
        <title>A complete Leishmania donovani reference genome identifies novel genetic variations associated with virulence.</title>
        <authorList>
            <person name="Lypaczewski P."/>
            <person name="Hoshizaki J."/>
            <person name="Zhang W.-W."/>
            <person name="McCall L.-I."/>
            <person name="Torcivia-Rodriguez J."/>
            <person name="Simonyan V."/>
            <person name="Kaur A."/>
            <person name="Dewar K."/>
            <person name="Matlashewski G."/>
        </authorList>
    </citation>
    <scope>NUCLEOTIDE SEQUENCE [LARGE SCALE GENOMIC DNA]</scope>
    <source>
        <strain evidence="10 11">LdCL</strain>
    </source>
</reference>
<keyword evidence="4 7" id="KW-1133">Transmembrane helix</keyword>
<keyword evidence="3 7" id="KW-0812">Transmembrane</keyword>
<feature type="compositionally biased region" description="Basic and acidic residues" evidence="8">
    <location>
        <begin position="249"/>
        <end position="258"/>
    </location>
</feature>
<dbReference type="EC" id="2.3.1.225" evidence="7"/>
<dbReference type="VEuPathDB" id="TriTrypDB:LdCL_210022000"/>
<feature type="transmembrane region" description="Helical" evidence="7">
    <location>
        <begin position="480"/>
        <end position="504"/>
    </location>
</feature>
<dbReference type="VEuPathDB" id="TriTrypDB:LdBPK_211640.1"/>
<comment type="catalytic activity">
    <reaction evidence="7">
        <text>L-cysteinyl-[protein] + hexadecanoyl-CoA = S-hexadecanoyl-L-cysteinyl-[protein] + CoA</text>
        <dbReference type="Rhea" id="RHEA:36683"/>
        <dbReference type="Rhea" id="RHEA-COMP:10131"/>
        <dbReference type="Rhea" id="RHEA-COMP:11032"/>
        <dbReference type="ChEBI" id="CHEBI:29950"/>
        <dbReference type="ChEBI" id="CHEBI:57287"/>
        <dbReference type="ChEBI" id="CHEBI:57379"/>
        <dbReference type="ChEBI" id="CHEBI:74151"/>
        <dbReference type="EC" id="2.3.1.225"/>
    </reaction>
</comment>
<keyword evidence="2 7" id="KW-0808">Transferase</keyword>
<comment type="domain">
    <text evidence="7">The DHHC domain is required for palmitoyltransferase activity.</text>
</comment>
<feature type="transmembrane region" description="Helical" evidence="7">
    <location>
        <begin position="151"/>
        <end position="172"/>
    </location>
</feature>
<proteinExistence type="inferred from homology"/>
<organism evidence="10 11">
    <name type="scientific">Leishmania donovani</name>
    <dbReference type="NCBI Taxonomy" id="5661"/>
    <lineage>
        <taxon>Eukaryota</taxon>
        <taxon>Discoba</taxon>
        <taxon>Euglenozoa</taxon>
        <taxon>Kinetoplastea</taxon>
        <taxon>Metakinetoplastina</taxon>
        <taxon>Trypanosomatida</taxon>
        <taxon>Trypanosomatidae</taxon>
        <taxon>Leishmaniinae</taxon>
        <taxon>Leishmania</taxon>
    </lineage>
</organism>
<evidence type="ECO:0000256" key="8">
    <source>
        <dbReference type="SAM" id="MobiDB-lite"/>
    </source>
</evidence>
<feature type="transmembrane region" description="Helical" evidence="7">
    <location>
        <begin position="184"/>
        <end position="203"/>
    </location>
</feature>
<keyword evidence="6 7" id="KW-0012">Acyltransferase</keyword>
<dbReference type="InterPro" id="IPR039859">
    <property type="entry name" value="PFA4/ZDH16/20/ERF2-like"/>
</dbReference>
<evidence type="ECO:0000256" key="1">
    <source>
        <dbReference type="ARBA" id="ARBA00004141"/>
    </source>
</evidence>
<comment type="similarity">
    <text evidence="7">Belongs to the DHHC palmitoyltransferase family.</text>
</comment>
<dbReference type="GO" id="GO:0019706">
    <property type="term" value="F:protein-cysteine S-palmitoyltransferase activity"/>
    <property type="evidence" value="ECO:0007669"/>
    <property type="project" value="UniProtKB-EC"/>
</dbReference>
<evidence type="ECO:0000256" key="5">
    <source>
        <dbReference type="ARBA" id="ARBA00023136"/>
    </source>
</evidence>
<dbReference type="GO" id="GO:0016020">
    <property type="term" value="C:membrane"/>
    <property type="evidence" value="ECO:0007669"/>
    <property type="project" value="UniProtKB-SubCell"/>
</dbReference>
<dbReference type="EMBL" id="CP029520">
    <property type="protein sequence ID" value="AYU78627.1"/>
    <property type="molecule type" value="Genomic_DNA"/>
</dbReference>
<dbReference type="AlphaFoldDB" id="A0A3Q8IAF5"/>
<evidence type="ECO:0000313" key="11">
    <source>
        <dbReference type="Proteomes" id="UP000274082"/>
    </source>
</evidence>
<evidence type="ECO:0000313" key="10">
    <source>
        <dbReference type="EMBL" id="AYU78627.1"/>
    </source>
</evidence>
<comment type="subcellular location">
    <subcellularLocation>
        <location evidence="1">Membrane</location>
        <topology evidence="1">Multi-pass membrane protein</topology>
    </subcellularLocation>
</comment>
<dbReference type="PANTHER" id="PTHR12246">
    <property type="entry name" value="PALMITOYLTRANSFERASE ZDHHC16"/>
    <property type="match status" value="1"/>
</dbReference>
<evidence type="ECO:0000256" key="7">
    <source>
        <dbReference type="RuleBase" id="RU079119"/>
    </source>
</evidence>
<accession>A0A3Q8IAF5</accession>
<keyword evidence="11" id="KW-1185">Reference proteome</keyword>
<name>A0A3Q8IAF5_LEIDO</name>
<feature type="region of interest" description="Disordered" evidence="8">
    <location>
        <begin position="229"/>
        <end position="262"/>
    </location>
</feature>
<dbReference type="Proteomes" id="UP000274082">
    <property type="component" value="Chromosome 21"/>
</dbReference>
<dbReference type="Pfam" id="PF01529">
    <property type="entry name" value="DHHC"/>
    <property type="match status" value="1"/>
</dbReference>
<dbReference type="VEuPathDB" id="TriTrypDB:LDHU3_21.1950"/>
<protein>
    <recommendedName>
        <fullName evidence="7">Palmitoyltransferase</fullName>
        <ecNumber evidence="7">2.3.1.225</ecNumber>
    </recommendedName>
</protein>
<dbReference type="PROSITE" id="PS50216">
    <property type="entry name" value="DHHC"/>
    <property type="match status" value="1"/>
</dbReference>
<evidence type="ECO:0000256" key="2">
    <source>
        <dbReference type="ARBA" id="ARBA00022679"/>
    </source>
</evidence>
<keyword evidence="5 7" id="KW-0472">Membrane</keyword>
<feature type="region of interest" description="Disordered" evidence="8">
    <location>
        <begin position="280"/>
        <end position="304"/>
    </location>
</feature>
<feature type="domain" description="Palmitoyltransferase DHHC" evidence="9">
    <location>
        <begin position="435"/>
        <end position="587"/>
    </location>
</feature>
<evidence type="ECO:0000256" key="3">
    <source>
        <dbReference type="ARBA" id="ARBA00022692"/>
    </source>
</evidence>
<feature type="transmembrane region" description="Helical" evidence="7">
    <location>
        <begin position="544"/>
        <end position="572"/>
    </location>
</feature>
<evidence type="ECO:0000259" key="9">
    <source>
        <dbReference type="Pfam" id="PF01529"/>
    </source>
</evidence>
<evidence type="ECO:0000256" key="6">
    <source>
        <dbReference type="ARBA" id="ARBA00023315"/>
    </source>
</evidence>
<sequence>MRVCVWGVGDVAGLSVALYMHRLPANSVSFLFASVASTLFSPTCFTSHPPPTTSTPPGFRSSHLNSVAQPPSSLYVCVEPHARTHARAHTKISYNSRTPPIERLRKRRWRTAMDNGDLLRYALQRRQYLVAIWLTLQQRWFVTSFNASTRVVGWAVVALGVALVTFTVVTFARNVVPVLTTPGSLPYVLLQCLLVFVSFNIYVNYFCSTTFSRHIGQAPPEYTYRGPYTTNAAGAPYDNSDSSEDSGDDGVKEGDGSPRVHGRTQEISSMAAGVPLAQHAFSSPRRGAEAPRGPFDTTLNDPASPRVPMPAATGMVAPSQPPLPTTNFLGIRVVRVFRGDESADGDAAATVPLHQQKAGVACRRGSMRSLLACFTRLTRSASAVFHARGCHRCHLPNRPKTVASLDALLELEAIAETAERCPPRLRVARLLDVPRRYCHHCRRLKAPREHHCAICNECVTKMDHHCPWINNCVDAENQRYFLLFVWWLWVGTLLATGFLGYGYIRESSNARRFRRLHAQWRTSPNKAAVEAKLRALRMPYGPAGVLLTSYLTTLTFGVTVIVCLCMSLFLYVNKRLVLENTTAIESIYVHEKRTHVYASTNFTYRNPYDLGKWLNFVDLFSTARDPLVKMMLKAEAEADRRATAARPGGCADDRGWRWAAVARRLAQRVAIVVWLTGFPTFRPIYGDGVHYPTFDLLASGELHPLLSE</sequence>
<dbReference type="InterPro" id="IPR001594">
    <property type="entry name" value="Palmitoyltrfase_DHHC"/>
</dbReference>
<gene>
    <name evidence="10" type="ORF">LdCL_210022000</name>
</gene>